<feature type="domain" description="Plasmid replication protein RepL" evidence="1">
    <location>
        <begin position="14"/>
        <end position="75"/>
    </location>
</feature>
<dbReference type="InterPro" id="IPR008813">
    <property type="entry name" value="Plasmid_replication_RepL"/>
</dbReference>
<evidence type="ECO:0000259" key="1">
    <source>
        <dbReference type="Pfam" id="PF05732"/>
    </source>
</evidence>
<dbReference type="STRING" id="1031564.CINS_0047"/>
<dbReference type="HOGENOM" id="CLU_197359_0_0_7"/>
<proteinExistence type="predicted"/>
<accession>A0A0A8GZI2</accession>
<reference evidence="2 3" key="1">
    <citation type="journal article" date="2014" name="Genome Biol. Evol.">
        <title>Comparative Genomics of the Campylobacter lari Group.</title>
        <authorList>
            <person name="Miller W.G."/>
            <person name="Yee E."/>
            <person name="Chapman M.H."/>
            <person name="Smith T.P."/>
            <person name="Bono J.L."/>
            <person name="Huynh S."/>
            <person name="Parker C.T."/>
            <person name="Vandamme P."/>
            <person name="Luong K."/>
            <person name="Korlach J."/>
        </authorList>
    </citation>
    <scope>NUCLEOTIDE SEQUENCE [LARGE SCALE GENOMIC DNA]</scope>
    <source>
        <strain evidence="2 3">NCTC 12927</strain>
    </source>
</reference>
<dbReference type="GO" id="GO:0006276">
    <property type="term" value="P:plasmid maintenance"/>
    <property type="evidence" value="ECO:0007669"/>
    <property type="project" value="InterPro"/>
</dbReference>
<sequence length="76" mass="8980">MDKRVRTLCEKIHGKKRFEVIEFLALNADENGFVFISIEELSKRLNTSKPTIINTFKFLEEKSLLEKFKNGLYKLK</sequence>
<evidence type="ECO:0000313" key="3">
    <source>
        <dbReference type="Proteomes" id="UP000031163"/>
    </source>
</evidence>
<organism evidence="2 3">
    <name type="scientific">Campylobacter insulaenigrae NCTC 12927</name>
    <dbReference type="NCBI Taxonomy" id="1031564"/>
    <lineage>
        <taxon>Bacteria</taxon>
        <taxon>Pseudomonadati</taxon>
        <taxon>Campylobacterota</taxon>
        <taxon>Epsilonproteobacteria</taxon>
        <taxon>Campylobacterales</taxon>
        <taxon>Campylobacteraceae</taxon>
        <taxon>Campylobacter</taxon>
    </lineage>
</organism>
<name>A0A0A8GZI2_9BACT</name>
<dbReference type="InterPro" id="IPR036390">
    <property type="entry name" value="WH_DNA-bd_sf"/>
</dbReference>
<dbReference type="SUPFAM" id="SSF46785">
    <property type="entry name" value="Winged helix' DNA-binding domain"/>
    <property type="match status" value="1"/>
</dbReference>
<dbReference type="Pfam" id="PF05732">
    <property type="entry name" value="RepL"/>
    <property type="match status" value="1"/>
</dbReference>
<dbReference type="InterPro" id="IPR036388">
    <property type="entry name" value="WH-like_DNA-bd_sf"/>
</dbReference>
<evidence type="ECO:0000313" key="2">
    <source>
        <dbReference type="EMBL" id="AJC87057.1"/>
    </source>
</evidence>
<dbReference type="GeneID" id="74430869"/>
<dbReference type="GO" id="GO:0006260">
    <property type="term" value="P:DNA replication"/>
    <property type="evidence" value="ECO:0007669"/>
    <property type="project" value="InterPro"/>
</dbReference>
<protein>
    <recommendedName>
        <fullName evidence="1">Plasmid replication protein RepL domain-containing protein</fullName>
    </recommendedName>
</protein>
<dbReference type="EMBL" id="CP007770">
    <property type="protein sequence ID" value="AJC87057.1"/>
    <property type="molecule type" value="Genomic_DNA"/>
</dbReference>
<dbReference type="Gene3D" id="1.10.10.10">
    <property type="entry name" value="Winged helix-like DNA-binding domain superfamily/Winged helix DNA-binding domain"/>
    <property type="match status" value="1"/>
</dbReference>
<dbReference type="KEGG" id="cis:CINS_0047"/>
<gene>
    <name evidence="2" type="ORF">CINS_0047</name>
</gene>
<dbReference type="Proteomes" id="UP000031163">
    <property type="component" value="Chromosome"/>
</dbReference>
<dbReference type="AlphaFoldDB" id="A0A0A8GZI2"/>
<dbReference type="RefSeq" id="WP_039648850.1">
    <property type="nucleotide sequence ID" value="NZ_CP007770.1"/>
</dbReference>